<keyword evidence="1" id="KW-0812">Transmembrane</keyword>
<evidence type="ECO:0000313" key="2">
    <source>
        <dbReference type="EMBL" id="MXO84779.1"/>
    </source>
</evidence>
<dbReference type="OrthoDB" id="7581964at2"/>
<evidence type="ECO:0000256" key="1">
    <source>
        <dbReference type="SAM" id="Phobius"/>
    </source>
</evidence>
<dbReference type="AlphaFoldDB" id="A0A844ZGD2"/>
<sequence length="70" mass="7226">MLEAILAVMVLACGLLIGGAVALWRRGVRKQAVLMVVLAGVAALNVAIWTVPDDSGDAPLERIEGGEGLD</sequence>
<protein>
    <submittedName>
        <fullName evidence="2">Uncharacterized protein</fullName>
    </submittedName>
</protein>
<dbReference type="RefSeq" id="WP_160681296.1">
    <property type="nucleotide sequence ID" value="NZ_WTYW01000001.1"/>
</dbReference>
<name>A0A844ZGD2_9SPHN</name>
<proteinExistence type="predicted"/>
<evidence type="ECO:0000313" key="3">
    <source>
        <dbReference type="Proteomes" id="UP000433104"/>
    </source>
</evidence>
<gene>
    <name evidence="2" type="ORF">GRI38_01860</name>
</gene>
<keyword evidence="1" id="KW-0472">Membrane</keyword>
<feature type="transmembrane region" description="Helical" evidence="1">
    <location>
        <begin position="6"/>
        <end position="25"/>
    </location>
</feature>
<reference evidence="2 3" key="1">
    <citation type="submission" date="2019-12" db="EMBL/GenBank/DDBJ databases">
        <title>Genomic-based taxomic classification of the family Erythrobacteraceae.</title>
        <authorList>
            <person name="Xu L."/>
        </authorList>
    </citation>
    <scope>NUCLEOTIDE SEQUENCE [LARGE SCALE GENOMIC DNA]</scope>
    <source>
        <strain evidence="2 3">MCCC 1A09962</strain>
    </source>
</reference>
<dbReference type="EMBL" id="WTYW01000001">
    <property type="protein sequence ID" value="MXO84779.1"/>
    <property type="molecule type" value="Genomic_DNA"/>
</dbReference>
<feature type="transmembrane region" description="Helical" evidence="1">
    <location>
        <begin position="32"/>
        <end position="51"/>
    </location>
</feature>
<accession>A0A844ZGD2</accession>
<dbReference type="Proteomes" id="UP000433104">
    <property type="component" value="Unassembled WGS sequence"/>
</dbReference>
<comment type="caution">
    <text evidence="2">The sequence shown here is derived from an EMBL/GenBank/DDBJ whole genome shotgun (WGS) entry which is preliminary data.</text>
</comment>
<keyword evidence="3" id="KW-1185">Reference proteome</keyword>
<keyword evidence="1" id="KW-1133">Transmembrane helix</keyword>
<organism evidence="2 3">
    <name type="scientific">Parapontixanthobacter aurantiacus</name>
    <dbReference type="NCBI Taxonomy" id="1463599"/>
    <lineage>
        <taxon>Bacteria</taxon>
        <taxon>Pseudomonadati</taxon>
        <taxon>Pseudomonadota</taxon>
        <taxon>Alphaproteobacteria</taxon>
        <taxon>Sphingomonadales</taxon>
        <taxon>Erythrobacteraceae</taxon>
        <taxon>Parapontixanthobacter</taxon>
    </lineage>
</organism>